<keyword evidence="1" id="KW-1133">Transmembrane helix</keyword>
<gene>
    <name evidence="2" type="ORF">A4H02_01165</name>
</gene>
<evidence type="ECO:0000313" key="3">
    <source>
        <dbReference type="Proteomes" id="UP000094570"/>
    </source>
</evidence>
<accession>A0A1E3G525</accession>
<comment type="caution">
    <text evidence="2">The sequence shown here is derived from an EMBL/GenBank/DDBJ whole genome shotgun (WGS) entry which is preliminary data.</text>
</comment>
<dbReference type="STRING" id="1008305.A4H02_01165"/>
<dbReference type="EMBL" id="LWAF01000001">
    <property type="protein sequence ID" value="ODN31396.1"/>
    <property type="molecule type" value="Genomic_DNA"/>
</dbReference>
<keyword evidence="1" id="KW-0812">Transmembrane</keyword>
<dbReference type="Proteomes" id="UP000094570">
    <property type="component" value="Unassembled WGS sequence"/>
</dbReference>
<dbReference type="PANTHER" id="PTHR42754:SF1">
    <property type="entry name" value="LIPOPROTEIN"/>
    <property type="match status" value="1"/>
</dbReference>
<keyword evidence="3" id="KW-1185">Reference proteome</keyword>
<keyword evidence="1" id="KW-0472">Membrane</keyword>
<name>A0A1E3G525_9BACT</name>
<evidence type="ECO:0000313" key="2">
    <source>
        <dbReference type="EMBL" id="ODN31396.1"/>
    </source>
</evidence>
<feature type="transmembrane region" description="Helical" evidence="1">
    <location>
        <begin position="21"/>
        <end position="42"/>
    </location>
</feature>
<proteinExistence type="predicted"/>
<organism evidence="2 3">
    <name type="scientific">Fervidobacterium thailandense</name>
    <dbReference type="NCBI Taxonomy" id="1008305"/>
    <lineage>
        <taxon>Bacteria</taxon>
        <taxon>Thermotogati</taxon>
        <taxon>Thermotogota</taxon>
        <taxon>Thermotogae</taxon>
        <taxon>Thermotogales</taxon>
        <taxon>Fervidobacteriaceae</taxon>
        <taxon>Fervidobacterium</taxon>
    </lineage>
</organism>
<dbReference type="SUPFAM" id="SSF50998">
    <property type="entry name" value="Quinoprotein alcohol dehydrogenase-like"/>
    <property type="match status" value="1"/>
</dbReference>
<protein>
    <submittedName>
        <fullName evidence="2">Uncharacterized protein</fullName>
    </submittedName>
</protein>
<sequence>MKLERSKLKARNRYKASVSQVRKLIILPVIIVLGALFFLYSISYADRTASLKGSSENEAPKNDVLDVSYTDSGAKEVRFHKTLPTAKGFISVGTCYTSDELKYQLLVVFFDSNFVEQWRFEFGDTGDEWAFDVVEDEGYIIVGVTGSKKYGVRGRYDVVVLKLDYAGKLQWYRLYSGPDWDRAYKIVKMPTGYALAGDNYLKGFDVSTNFGEHDFWLVAIDKNGNKLWDRSFGGLKWDRAYALTFVDDRNLLVVGGSSNSFSDGKRYDSYIVAYDLSGNLVWRLPLVIKNGSVWVTDLRTASGSIYAAGYVVEFVADGGRTNGVRPVERGFLAKITSAGKLEYFRVFGQDIRLHAFDLLEKSETHETFAVAGYKDVSGSKRPWLASVTIDVQGEISQNTVPTEMNYENNYGMFFDVQVVRNPKSLILSGKKLVNGKFVGILRRITF</sequence>
<reference evidence="3" key="1">
    <citation type="submission" date="2016-04" db="EMBL/GenBank/DDBJ databases">
        <title>The genome sequence project of a novel Fervidobacterium isolate from a hot spring in Thailand.</title>
        <authorList>
            <person name="Gonzalez J.M."/>
            <person name="Cuecas A."/>
            <person name="Kanoksilapatham W."/>
        </authorList>
    </citation>
    <scope>NUCLEOTIDE SEQUENCE [LARGE SCALE GENOMIC DNA]</scope>
    <source>
        <strain evidence="3">FC2004</strain>
    </source>
</reference>
<dbReference type="RefSeq" id="WP_069292306.1">
    <property type="nucleotide sequence ID" value="NZ_CP140110.1"/>
</dbReference>
<dbReference type="AlphaFoldDB" id="A0A1E3G525"/>
<dbReference type="OrthoDB" id="40125at2"/>
<evidence type="ECO:0000256" key="1">
    <source>
        <dbReference type="SAM" id="Phobius"/>
    </source>
</evidence>
<dbReference type="PANTHER" id="PTHR42754">
    <property type="entry name" value="ENDOGLUCANASE"/>
    <property type="match status" value="1"/>
</dbReference>
<dbReference type="InterPro" id="IPR011047">
    <property type="entry name" value="Quinoprotein_ADH-like_sf"/>
</dbReference>